<feature type="disulfide bond" evidence="5">
    <location>
        <begin position="54"/>
        <end position="85"/>
    </location>
</feature>
<accession>G3ASA0</accession>
<keyword evidence="3 7" id="KW-0732">Signal</keyword>
<dbReference type="PROSITE" id="PS52012">
    <property type="entry name" value="CFEM"/>
    <property type="match status" value="1"/>
</dbReference>
<evidence type="ECO:0000256" key="5">
    <source>
        <dbReference type="PROSITE-ProRule" id="PRU01356"/>
    </source>
</evidence>
<dbReference type="GeneID" id="18874351"/>
<evidence type="ECO:0000256" key="7">
    <source>
        <dbReference type="SAM" id="SignalP"/>
    </source>
</evidence>
<keyword evidence="10" id="KW-1185">Reference proteome</keyword>
<keyword evidence="5" id="KW-0349">Heme</keyword>
<evidence type="ECO:0000256" key="6">
    <source>
        <dbReference type="SAM" id="MobiDB-lite"/>
    </source>
</evidence>
<reference evidence="9 10" key="1">
    <citation type="journal article" date="2011" name="Proc. Natl. Acad. Sci. U.S.A.">
        <title>Comparative genomics of xylose-fermenting fungi for enhanced biofuel production.</title>
        <authorList>
            <person name="Wohlbach D.J."/>
            <person name="Kuo A."/>
            <person name="Sato T.K."/>
            <person name="Potts K.M."/>
            <person name="Salamov A.A."/>
            <person name="LaButti K.M."/>
            <person name="Sun H."/>
            <person name="Clum A."/>
            <person name="Pangilinan J.L."/>
            <person name="Lindquist E.A."/>
            <person name="Lucas S."/>
            <person name="Lapidus A."/>
            <person name="Jin M."/>
            <person name="Gunawan C."/>
            <person name="Balan V."/>
            <person name="Dale B.E."/>
            <person name="Jeffries T.W."/>
            <person name="Zinkel R."/>
            <person name="Barry K.W."/>
            <person name="Grigoriev I.V."/>
            <person name="Gasch A.P."/>
        </authorList>
    </citation>
    <scope>NUCLEOTIDE SEQUENCE [LARGE SCALE GENOMIC DNA]</scope>
    <source>
        <strain evidence="10">NRRL Y-27907 / 11-Y1</strain>
    </source>
</reference>
<evidence type="ECO:0000256" key="1">
    <source>
        <dbReference type="ARBA" id="ARBA00004613"/>
    </source>
</evidence>
<evidence type="ECO:0000313" key="9">
    <source>
        <dbReference type="EMBL" id="EGW30640.1"/>
    </source>
</evidence>
<evidence type="ECO:0000256" key="4">
    <source>
        <dbReference type="ARBA" id="ARBA00023157"/>
    </source>
</evidence>
<dbReference type="InterPro" id="IPR008427">
    <property type="entry name" value="Extracellular_membr_CFEM_dom"/>
</dbReference>
<dbReference type="OMA" id="ECFAKNC"/>
<evidence type="ECO:0000256" key="2">
    <source>
        <dbReference type="ARBA" id="ARBA00022525"/>
    </source>
</evidence>
<dbReference type="AlphaFoldDB" id="G3ASA0"/>
<dbReference type="RefSeq" id="XP_007376673.1">
    <property type="nucleotide sequence ID" value="XM_007376611.1"/>
</dbReference>
<feature type="chain" id="PRO_5003442597" description="CFEM domain-containing protein" evidence="7">
    <location>
        <begin position="20"/>
        <end position="269"/>
    </location>
</feature>
<dbReference type="OrthoDB" id="2496787at2759"/>
<feature type="disulfide bond" evidence="5">
    <location>
        <begin position="50"/>
        <end position="90"/>
    </location>
</feature>
<keyword evidence="5" id="KW-0479">Metal-binding</keyword>
<feature type="compositionally biased region" description="Basic and acidic residues" evidence="6">
    <location>
        <begin position="178"/>
        <end position="195"/>
    </location>
</feature>
<organism evidence="10">
    <name type="scientific">Spathaspora passalidarum (strain NRRL Y-27907 / 11-Y1)</name>
    <dbReference type="NCBI Taxonomy" id="619300"/>
    <lineage>
        <taxon>Eukaryota</taxon>
        <taxon>Fungi</taxon>
        <taxon>Dikarya</taxon>
        <taxon>Ascomycota</taxon>
        <taxon>Saccharomycotina</taxon>
        <taxon>Pichiomycetes</taxon>
        <taxon>Debaryomycetaceae</taxon>
        <taxon>Spathaspora</taxon>
    </lineage>
</organism>
<dbReference type="HOGENOM" id="CLU_079397_0_0_1"/>
<evidence type="ECO:0000313" key="10">
    <source>
        <dbReference type="Proteomes" id="UP000000709"/>
    </source>
</evidence>
<dbReference type="STRING" id="619300.G3ASA0"/>
<name>G3ASA0_SPAPN</name>
<dbReference type="GO" id="GO:0046872">
    <property type="term" value="F:metal ion binding"/>
    <property type="evidence" value="ECO:0007669"/>
    <property type="project" value="UniProtKB-UniRule"/>
</dbReference>
<feature type="compositionally biased region" description="Low complexity" evidence="6">
    <location>
        <begin position="147"/>
        <end position="176"/>
    </location>
</feature>
<dbReference type="InParanoid" id="G3ASA0"/>
<feature type="binding site" description="axial binding residue" evidence="5">
    <location>
        <position position="68"/>
    </location>
    <ligand>
        <name>heme</name>
        <dbReference type="ChEBI" id="CHEBI:30413"/>
    </ligand>
    <ligandPart>
        <name>Fe</name>
        <dbReference type="ChEBI" id="CHEBI:18248"/>
    </ligandPart>
</feature>
<evidence type="ECO:0000256" key="3">
    <source>
        <dbReference type="ARBA" id="ARBA00022729"/>
    </source>
</evidence>
<evidence type="ECO:0000259" key="8">
    <source>
        <dbReference type="PROSITE" id="PS52012"/>
    </source>
</evidence>
<keyword evidence="4 5" id="KW-1015">Disulfide bond</keyword>
<dbReference type="eggNOG" id="ENOG502SFDE">
    <property type="taxonomic scope" value="Eukaryota"/>
</dbReference>
<protein>
    <recommendedName>
        <fullName evidence="8">CFEM domain-containing protein</fullName>
    </recommendedName>
</protein>
<dbReference type="EMBL" id="GL996504">
    <property type="protein sequence ID" value="EGW30640.1"/>
    <property type="molecule type" value="Genomic_DNA"/>
</dbReference>
<sequence length="269" mass="27927">MKSFQFIAVAPAILALVTAADNPYATYPSVAKTATINGFADKIYDQLAPCARECVKQDTGSTPCPYWDTGCLCVMPQFAGPIADCIAKNCKGSDVAGATELATSLCSSAGVWEPYWMVPESGKAALSSAANVADTPATTTKEEEASTEAPAKTSEEQAPQTTEEQAPQTTEQAEQTTEAEKPEAEQTTEAEKPESEQTTEAPKPEAEGTTEAEGASEKTVETAEASSSKSEDSQESAAPTVSPELNGANNQLPGLVGSLGVVGLMAVIF</sequence>
<dbReference type="GO" id="GO:0005576">
    <property type="term" value="C:extracellular region"/>
    <property type="evidence" value="ECO:0007669"/>
    <property type="project" value="UniProtKB-SubCell"/>
</dbReference>
<gene>
    <name evidence="9" type="ORF">SPAPADRAFT_62500</name>
</gene>
<feature type="signal peptide" evidence="7">
    <location>
        <begin position="1"/>
        <end position="19"/>
    </location>
</feature>
<feature type="domain" description="CFEM" evidence="8">
    <location>
        <begin position="22"/>
        <end position="133"/>
    </location>
</feature>
<proteinExistence type="predicted"/>
<keyword evidence="5" id="KW-0408">Iron</keyword>
<dbReference type="Pfam" id="PF05730">
    <property type="entry name" value="CFEM"/>
    <property type="match status" value="1"/>
</dbReference>
<keyword evidence="2" id="KW-0964">Secreted</keyword>
<dbReference type="Proteomes" id="UP000000709">
    <property type="component" value="Unassembled WGS sequence"/>
</dbReference>
<feature type="disulfide bond" evidence="5">
    <location>
        <begin position="64"/>
        <end position="71"/>
    </location>
</feature>
<comment type="subcellular location">
    <subcellularLocation>
        <location evidence="1">Secreted</location>
    </subcellularLocation>
</comment>
<dbReference type="KEGG" id="spaa:SPAPADRAFT_62500"/>
<dbReference type="SMART" id="SM00747">
    <property type="entry name" value="CFEM"/>
    <property type="match status" value="1"/>
</dbReference>
<feature type="region of interest" description="Disordered" evidence="6">
    <location>
        <begin position="129"/>
        <end position="256"/>
    </location>
</feature>
<feature type="disulfide bond" evidence="5">
    <location>
        <begin position="73"/>
        <end position="106"/>
    </location>
</feature>